<dbReference type="AlphaFoldDB" id="A0A1H6AAA3"/>
<gene>
    <name evidence="1" type="ORF">SAMN04489712_105287</name>
</gene>
<dbReference type="Proteomes" id="UP000236723">
    <property type="component" value="Unassembled WGS sequence"/>
</dbReference>
<dbReference type="RefSeq" id="WP_103938263.1">
    <property type="nucleotide sequence ID" value="NZ_FNVO01000005.1"/>
</dbReference>
<dbReference type="OrthoDB" id="4310170at2"/>
<name>A0A1H6AAA3_9ACTN</name>
<reference evidence="2" key="1">
    <citation type="submission" date="2016-10" db="EMBL/GenBank/DDBJ databases">
        <authorList>
            <person name="Varghese N."/>
            <person name="Submissions S."/>
        </authorList>
    </citation>
    <scope>NUCLEOTIDE SEQUENCE [LARGE SCALE GENOMIC DNA]</scope>
    <source>
        <strain evidence="2">DSM 43163</strain>
    </source>
</reference>
<protein>
    <submittedName>
        <fullName evidence="1">Uncharacterized protein</fullName>
    </submittedName>
</protein>
<evidence type="ECO:0000313" key="1">
    <source>
        <dbReference type="EMBL" id="SEG45124.1"/>
    </source>
</evidence>
<evidence type="ECO:0000313" key="2">
    <source>
        <dbReference type="Proteomes" id="UP000236723"/>
    </source>
</evidence>
<sequence length="213" mass="22628">MGSGWRDWQPGDTVTEPFIQGYLQDQTVMVFASGTARDAAITSPQRGMCVYLLDTKRFSIYESSAPAGWISSIQIGEWSTYTPQLLGSIQNFGAGNGSATGRWARWGSLVTFYAEIVYGSTSTSALGNLSMTLPATGPRTGNEQWVDCSLKDASAGRIFPGQAGPLAAASVPLYTQSGTGGSLERMTDISPAGQVVTNTGDAIRMWGQYEVAV</sequence>
<organism evidence="1 2">
    <name type="scientific">Thermomonospora echinospora</name>
    <dbReference type="NCBI Taxonomy" id="1992"/>
    <lineage>
        <taxon>Bacteria</taxon>
        <taxon>Bacillati</taxon>
        <taxon>Actinomycetota</taxon>
        <taxon>Actinomycetes</taxon>
        <taxon>Streptosporangiales</taxon>
        <taxon>Thermomonosporaceae</taxon>
        <taxon>Thermomonospora</taxon>
    </lineage>
</organism>
<proteinExistence type="predicted"/>
<accession>A0A1H6AAA3</accession>
<dbReference type="EMBL" id="FNVO01000005">
    <property type="protein sequence ID" value="SEG45124.1"/>
    <property type="molecule type" value="Genomic_DNA"/>
</dbReference>
<keyword evidence="2" id="KW-1185">Reference proteome</keyword>